<dbReference type="InterPro" id="IPR024399">
    <property type="entry name" value="DUF2628"/>
</dbReference>
<gene>
    <name evidence="2" type="ORF">PL78_03860</name>
</gene>
<dbReference type="Pfam" id="PF10947">
    <property type="entry name" value="DUF2628"/>
    <property type="match status" value="1"/>
</dbReference>
<feature type="transmembrane region" description="Helical" evidence="1">
    <location>
        <begin position="111"/>
        <end position="128"/>
    </location>
</feature>
<feature type="transmembrane region" description="Helical" evidence="1">
    <location>
        <begin position="148"/>
        <end position="167"/>
    </location>
</feature>
<evidence type="ECO:0000313" key="2">
    <source>
        <dbReference type="EMBL" id="ANI28974.1"/>
    </source>
</evidence>
<sequence>MSNVDIGSNEKPDHSIKNNRFRGYNKSWERKFLLMDKLGFRDDKYSGDQTLAKQLAFGDRFTINFNAWALLFGSVYYFIKGMWQKGLIIMAAGILFSAFAIFLGYERQAYLIPSVVTALMANVDFYRLSRFNEKIWPKFPAIFGKIKFCLLVLVFSLVIGVMTVVASERAELETSACSVLTEILQWQLDSNATCKKVTIDEEVTEGFYRAHAVLDNGNEMLITLEQRNNQIYVVVPEQ</sequence>
<reference evidence="2 3" key="1">
    <citation type="journal article" date="2016" name="Toxins">
        <title>The Draft Genome Sequence of the Yersinia entomophaga Entomopathogenic Type Strain MH96T.</title>
        <authorList>
            <person name="Hurst M.R."/>
            <person name="Beattie A."/>
            <person name="Altermann E."/>
            <person name="Moraga R.M."/>
            <person name="Harper L.A."/>
            <person name="Calder J."/>
            <person name="Laugraud A."/>
        </authorList>
    </citation>
    <scope>NUCLEOTIDE SEQUENCE [LARGE SCALE GENOMIC DNA]</scope>
    <source>
        <strain evidence="2 3">MH96</strain>
    </source>
</reference>
<dbReference type="RefSeq" id="WP_064513265.1">
    <property type="nucleotide sequence ID" value="NZ_CBCSBH010000041.1"/>
</dbReference>
<feature type="transmembrane region" description="Helical" evidence="1">
    <location>
        <begin position="61"/>
        <end position="79"/>
    </location>
</feature>
<evidence type="ECO:0008006" key="4">
    <source>
        <dbReference type="Google" id="ProtNLM"/>
    </source>
</evidence>
<evidence type="ECO:0000313" key="3">
    <source>
        <dbReference type="Proteomes" id="UP000266744"/>
    </source>
</evidence>
<keyword evidence="1" id="KW-0812">Transmembrane</keyword>
<protein>
    <recommendedName>
        <fullName evidence="4">DUF2628 domain-containing protein</fullName>
    </recommendedName>
</protein>
<keyword evidence="1" id="KW-1133">Transmembrane helix</keyword>
<feature type="transmembrane region" description="Helical" evidence="1">
    <location>
        <begin position="86"/>
        <end position="105"/>
    </location>
</feature>
<proteinExistence type="predicted"/>
<keyword evidence="1" id="KW-0472">Membrane</keyword>
<accession>A0ABM6BHM9</accession>
<dbReference type="Proteomes" id="UP000266744">
    <property type="component" value="Chromosome"/>
</dbReference>
<keyword evidence="3" id="KW-1185">Reference proteome</keyword>
<organism evidence="2 3">
    <name type="scientific">Yersinia entomophaga</name>
    <dbReference type="NCBI Taxonomy" id="935293"/>
    <lineage>
        <taxon>Bacteria</taxon>
        <taxon>Pseudomonadati</taxon>
        <taxon>Pseudomonadota</taxon>
        <taxon>Gammaproteobacteria</taxon>
        <taxon>Enterobacterales</taxon>
        <taxon>Yersiniaceae</taxon>
        <taxon>Yersinia</taxon>
    </lineage>
</organism>
<name>A0ABM6BHM9_YERET</name>
<evidence type="ECO:0000256" key="1">
    <source>
        <dbReference type="SAM" id="Phobius"/>
    </source>
</evidence>
<dbReference type="EMBL" id="CP010029">
    <property type="protein sequence ID" value="ANI28974.1"/>
    <property type="molecule type" value="Genomic_DNA"/>
</dbReference>